<keyword evidence="4" id="KW-0411">Iron-sulfur</keyword>
<reference evidence="7 8" key="1">
    <citation type="submission" date="2024-02" db="EMBL/GenBank/DDBJ databases">
        <title>Herpetosiphon gulosus NBRC 112829.</title>
        <authorList>
            <person name="Ichikawa N."/>
            <person name="Katano-Makiyama Y."/>
            <person name="Hidaka K."/>
        </authorList>
    </citation>
    <scope>NUCLEOTIDE SEQUENCE [LARGE SCALE GENOMIC DNA]</scope>
    <source>
        <strain evidence="7 8">NBRC 112829</strain>
    </source>
</reference>
<proteinExistence type="predicted"/>
<dbReference type="CDD" id="cd03467">
    <property type="entry name" value="Rieske"/>
    <property type="match status" value="1"/>
</dbReference>
<dbReference type="InterPro" id="IPR036922">
    <property type="entry name" value="Rieske_2Fe-2S_sf"/>
</dbReference>
<evidence type="ECO:0000256" key="2">
    <source>
        <dbReference type="ARBA" id="ARBA00022723"/>
    </source>
</evidence>
<evidence type="ECO:0000256" key="5">
    <source>
        <dbReference type="ARBA" id="ARBA00023157"/>
    </source>
</evidence>
<dbReference type="RefSeq" id="WP_345724997.1">
    <property type="nucleotide sequence ID" value="NZ_BAABRU010000051.1"/>
</dbReference>
<keyword evidence="8" id="KW-1185">Reference proteome</keyword>
<evidence type="ECO:0000256" key="4">
    <source>
        <dbReference type="ARBA" id="ARBA00023014"/>
    </source>
</evidence>
<protein>
    <submittedName>
        <fullName evidence="7">Cytochrome b6-f complex iron-sulfur subunit</fullName>
    </submittedName>
</protein>
<evidence type="ECO:0000313" key="7">
    <source>
        <dbReference type="EMBL" id="GAA5531445.1"/>
    </source>
</evidence>
<gene>
    <name evidence="7" type="primary">petC_2</name>
    <name evidence="7" type="ORF">Hgul01_05270</name>
</gene>
<feature type="domain" description="Rieske" evidence="6">
    <location>
        <begin position="76"/>
        <end position="173"/>
    </location>
</feature>
<dbReference type="Gene3D" id="2.102.10.10">
    <property type="entry name" value="Rieske [2Fe-2S] iron-sulphur domain"/>
    <property type="match status" value="1"/>
</dbReference>
<keyword evidence="2" id="KW-0479">Metal-binding</keyword>
<dbReference type="PANTHER" id="PTHR10134">
    <property type="entry name" value="CYTOCHROME B-C1 COMPLEX SUBUNIT RIESKE, MITOCHONDRIAL"/>
    <property type="match status" value="1"/>
</dbReference>
<evidence type="ECO:0000259" key="6">
    <source>
        <dbReference type="PROSITE" id="PS51296"/>
    </source>
</evidence>
<evidence type="ECO:0000313" key="8">
    <source>
        <dbReference type="Proteomes" id="UP001428290"/>
    </source>
</evidence>
<dbReference type="InterPro" id="IPR014349">
    <property type="entry name" value="Rieske_Fe-S_prot"/>
</dbReference>
<evidence type="ECO:0000256" key="1">
    <source>
        <dbReference type="ARBA" id="ARBA00022714"/>
    </source>
</evidence>
<dbReference type="EMBL" id="BAABRU010000051">
    <property type="protein sequence ID" value="GAA5531445.1"/>
    <property type="molecule type" value="Genomic_DNA"/>
</dbReference>
<dbReference type="InterPro" id="IPR017941">
    <property type="entry name" value="Rieske_2Fe-2S"/>
</dbReference>
<evidence type="ECO:0000256" key="3">
    <source>
        <dbReference type="ARBA" id="ARBA00023004"/>
    </source>
</evidence>
<dbReference type="PROSITE" id="PS51296">
    <property type="entry name" value="RIESKE"/>
    <property type="match status" value="1"/>
</dbReference>
<accession>A0ABP9XA85</accession>
<comment type="caution">
    <text evidence="7">The sequence shown here is derived from an EMBL/GenBank/DDBJ whole genome shotgun (WGS) entry which is preliminary data.</text>
</comment>
<keyword evidence="1" id="KW-0001">2Fe-2S</keyword>
<organism evidence="7 8">
    <name type="scientific">Herpetosiphon gulosus</name>
    <dbReference type="NCBI Taxonomy" id="1973496"/>
    <lineage>
        <taxon>Bacteria</taxon>
        <taxon>Bacillati</taxon>
        <taxon>Chloroflexota</taxon>
        <taxon>Chloroflexia</taxon>
        <taxon>Herpetosiphonales</taxon>
        <taxon>Herpetosiphonaceae</taxon>
        <taxon>Herpetosiphon</taxon>
    </lineage>
</organism>
<keyword evidence="3" id="KW-0408">Iron</keyword>
<keyword evidence="5" id="KW-1015">Disulfide bond</keyword>
<sequence length="181" mass="20408">MTRDHDELSLAPDGLPLCQQPQWRQDFPIDVAQDNYVSRREFAKFLVLISSAFSAGQFWILFKNWQRNQAAAPPVQKIANLADIPVGGTLLFRYPNEHEPCILVRPDENTFVAYSQKCTHLSCAVIPNVAENKIVCPCHQGYFSLDEGRPLAGPPQRPLPRIHVEVQGDEVFAISVELRSI</sequence>
<name>A0ABP9XA85_9CHLR</name>
<dbReference type="Pfam" id="PF00355">
    <property type="entry name" value="Rieske"/>
    <property type="match status" value="1"/>
</dbReference>
<dbReference type="SUPFAM" id="SSF50022">
    <property type="entry name" value="ISP domain"/>
    <property type="match status" value="1"/>
</dbReference>
<dbReference type="Proteomes" id="UP001428290">
    <property type="component" value="Unassembled WGS sequence"/>
</dbReference>